<name>A0A1H8Y0W2_9PSEU</name>
<dbReference type="RefSeq" id="WP_091619447.1">
    <property type="nucleotide sequence ID" value="NZ_FOEF01000010.1"/>
</dbReference>
<proteinExistence type="predicted"/>
<organism evidence="5 6">
    <name type="scientific">Amycolatopsis saalfeldensis</name>
    <dbReference type="NCBI Taxonomy" id="394193"/>
    <lineage>
        <taxon>Bacteria</taxon>
        <taxon>Bacillati</taxon>
        <taxon>Actinomycetota</taxon>
        <taxon>Actinomycetes</taxon>
        <taxon>Pseudonocardiales</taxon>
        <taxon>Pseudonocardiaceae</taxon>
        <taxon>Amycolatopsis</taxon>
    </lineage>
</organism>
<gene>
    <name evidence="5" type="ORF">SAMN04489732_110145</name>
</gene>
<dbReference type="InterPro" id="IPR029063">
    <property type="entry name" value="SAM-dependent_MTases_sf"/>
</dbReference>
<dbReference type="PANTHER" id="PTHR43464:SF19">
    <property type="entry name" value="UBIQUINONE BIOSYNTHESIS O-METHYLTRANSFERASE, MITOCHONDRIAL"/>
    <property type="match status" value="1"/>
</dbReference>
<dbReference type="GO" id="GO:0032259">
    <property type="term" value="P:methylation"/>
    <property type="evidence" value="ECO:0007669"/>
    <property type="project" value="UniProtKB-KW"/>
</dbReference>
<sequence>MPFDHNHHYHPLLLAQLPPGPGRALDVGCGSGRFARRLAAAGLSVDAIDRSAPMIRLAGATGSPGPGEIDFRRADITTQPLPSEHYSFISCLASLHHVPFETVTALREALEPGGVLAVLGLARPSTITDHARSLAAVPVNAAARLIAYAADRLNGGVDALPPAPVHLEFPRFTEVRADSQRLLPGSTVRPLLFWRYLLTYRKPLGDG</sequence>
<evidence type="ECO:0000313" key="6">
    <source>
        <dbReference type="Proteomes" id="UP000198582"/>
    </source>
</evidence>
<keyword evidence="1 5" id="KW-0489">Methyltransferase</keyword>
<accession>A0A1H8Y0W2</accession>
<keyword evidence="3" id="KW-0949">S-adenosyl-L-methionine</keyword>
<feature type="domain" description="Methyltransferase" evidence="4">
    <location>
        <begin position="25"/>
        <end position="114"/>
    </location>
</feature>
<evidence type="ECO:0000259" key="4">
    <source>
        <dbReference type="Pfam" id="PF13649"/>
    </source>
</evidence>
<dbReference type="GO" id="GO:0008168">
    <property type="term" value="F:methyltransferase activity"/>
    <property type="evidence" value="ECO:0007669"/>
    <property type="project" value="UniProtKB-KW"/>
</dbReference>
<dbReference type="AlphaFoldDB" id="A0A1H8Y0W2"/>
<keyword evidence="6" id="KW-1185">Reference proteome</keyword>
<keyword evidence="2 5" id="KW-0808">Transferase</keyword>
<dbReference type="SUPFAM" id="SSF53335">
    <property type="entry name" value="S-adenosyl-L-methionine-dependent methyltransferases"/>
    <property type="match status" value="1"/>
</dbReference>
<evidence type="ECO:0000256" key="3">
    <source>
        <dbReference type="ARBA" id="ARBA00022691"/>
    </source>
</evidence>
<evidence type="ECO:0000256" key="1">
    <source>
        <dbReference type="ARBA" id="ARBA00022603"/>
    </source>
</evidence>
<reference evidence="6" key="1">
    <citation type="submission" date="2016-10" db="EMBL/GenBank/DDBJ databases">
        <authorList>
            <person name="Varghese N."/>
            <person name="Submissions S."/>
        </authorList>
    </citation>
    <scope>NUCLEOTIDE SEQUENCE [LARGE SCALE GENOMIC DNA]</scope>
    <source>
        <strain evidence="6">DSM 44993</strain>
    </source>
</reference>
<dbReference type="InterPro" id="IPR041698">
    <property type="entry name" value="Methyltransf_25"/>
</dbReference>
<protein>
    <submittedName>
        <fullName evidence="5">Methyltransferase domain-containing protein</fullName>
    </submittedName>
</protein>
<dbReference type="EMBL" id="FOEF01000010">
    <property type="protein sequence ID" value="SEP45934.1"/>
    <property type="molecule type" value="Genomic_DNA"/>
</dbReference>
<dbReference type="OrthoDB" id="6064711at2"/>
<dbReference type="PANTHER" id="PTHR43464">
    <property type="entry name" value="METHYLTRANSFERASE"/>
    <property type="match status" value="1"/>
</dbReference>
<dbReference type="Gene3D" id="3.40.50.150">
    <property type="entry name" value="Vaccinia Virus protein VP39"/>
    <property type="match status" value="1"/>
</dbReference>
<dbReference type="CDD" id="cd02440">
    <property type="entry name" value="AdoMet_MTases"/>
    <property type="match status" value="1"/>
</dbReference>
<dbReference type="STRING" id="394193.SAMN04489732_110145"/>
<dbReference type="Proteomes" id="UP000198582">
    <property type="component" value="Unassembled WGS sequence"/>
</dbReference>
<evidence type="ECO:0000313" key="5">
    <source>
        <dbReference type="EMBL" id="SEP45934.1"/>
    </source>
</evidence>
<evidence type="ECO:0000256" key="2">
    <source>
        <dbReference type="ARBA" id="ARBA00022679"/>
    </source>
</evidence>
<dbReference type="Pfam" id="PF13649">
    <property type="entry name" value="Methyltransf_25"/>
    <property type="match status" value="1"/>
</dbReference>